<sequence>MISKTLLNRDMNAILTHKNSDEFAKNGVVFKGHLKKDNQVVFEDGAMGYKTTLLTTLDEVYKVDLKLKDELVELETSQKYIITSLLKENKTLMRIVLEKAK</sequence>
<dbReference type="RefSeq" id="WP_305517724.1">
    <property type="nucleotide sequence ID" value="NZ_JAUPEV010000017.1"/>
</dbReference>
<evidence type="ECO:0000313" key="2">
    <source>
        <dbReference type="EMBL" id="MDP2539746.1"/>
    </source>
</evidence>
<reference evidence="1 3" key="3">
    <citation type="journal article" date="2024" name="Syst. Appl. Microbiol.">
        <title>Helicobacter cappadocius sp. nov., from lizards: The first psychrotrophic Helicobacter species.</title>
        <authorList>
            <person name="Aydin F."/>
            <person name="Tarhane S."/>
            <person name="Karakaya E."/>
            <person name="Abay S."/>
            <person name="Kayman T."/>
            <person name="Guran O."/>
            <person name="Bozkurt E."/>
            <person name="Uzum N."/>
            <person name="Avci A."/>
            <person name="Olgun K."/>
            <person name="Jablonski D."/>
            <person name="Guran C."/>
            <person name="Burcin Saticioglu I."/>
        </authorList>
    </citation>
    <scope>NUCLEOTIDE SEQUENCE [LARGE SCALE GENOMIC DNA]</scope>
    <source>
        <strain evidence="1">Faydin-H75</strain>
        <strain evidence="3">faydin-H76</strain>
    </source>
</reference>
<dbReference type="Proteomes" id="UP001240777">
    <property type="component" value="Unassembled WGS sequence"/>
</dbReference>
<dbReference type="EMBL" id="JAUYZK010000015">
    <property type="protein sequence ID" value="MDP2539746.1"/>
    <property type="molecule type" value="Genomic_DNA"/>
</dbReference>
<name>A0AA90PKP2_9HELI</name>
<evidence type="ECO:0000313" key="3">
    <source>
        <dbReference type="Proteomes" id="UP001177258"/>
    </source>
</evidence>
<comment type="caution">
    <text evidence="2">The sequence shown here is derived from an EMBL/GenBank/DDBJ whole genome shotgun (WGS) entry which is preliminary data.</text>
</comment>
<reference evidence="2 4" key="1">
    <citation type="submission" date="2023-07" db="EMBL/GenBank/DDBJ databases">
        <title>Unpublished Manusciprt.</title>
        <authorList>
            <person name="Aydin F."/>
            <person name="Tarhane S."/>
            <person name="Saticioglu I.B."/>
            <person name="Karakaya E."/>
            <person name="Abay S."/>
            <person name="Guran O."/>
            <person name="Bozkurt E."/>
            <person name="Uzum N."/>
            <person name="Olgun K."/>
            <person name="Jablonski D."/>
        </authorList>
    </citation>
    <scope>NUCLEOTIDE SEQUENCE</scope>
    <source>
        <strain evidence="4">faydin-H75</strain>
        <strain evidence="2">Faydin-H76</strain>
    </source>
</reference>
<dbReference type="AlphaFoldDB" id="A0AA90PKP2"/>
<gene>
    <name evidence="1" type="ORF">Q5I04_08210</name>
    <name evidence="2" type="ORF">Q5I06_08165</name>
</gene>
<reference evidence="1" key="2">
    <citation type="submission" date="2023-07" db="EMBL/GenBank/DDBJ databases">
        <authorList>
            <person name="Aydin F."/>
            <person name="Tarhane S."/>
            <person name="Saticioglu I.B."/>
            <person name="Karakaya E."/>
            <person name="Abay S."/>
            <person name="Guran O."/>
            <person name="Bozkurt E."/>
            <person name="Uzum N."/>
            <person name="Olgun K."/>
            <person name="Jablonski D."/>
        </authorList>
    </citation>
    <scope>NUCLEOTIDE SEQUENCE</scope>
    <source>
        <strain evidence="1">Faydin-H75</strain>
    </source>
</reference>
<organism evidence="2 3">
    <name type="scientific">Helicobacter cappadocius</name>
    <dbReference type="NCBI Taxonomy" id="3063998"/>
    <lineage>
        <taxon>Bacteria</taxon>
        <taxon>Pseudomonadati</taxon>
        <taxon>Campylobacterota</taxon>
        <taxon>Epsilonproteobacteria</taxon>
        <taxon>Campylobacterales</taxon>
        <taxon>Helicobacteraceae</taxon>
        <taxon>Helicobacter</taxon>
    </lineage>
</organism>
<evidence type="ECO:0000313" key="4">
    <source>
        <dbReference type="Proteomes" id="UP001240777"/>
    </source>
</evidence>
<accession>A0AA90PKP2</accession>
<keyword evidence="4" id="KW-1185">Reference proteome</keyword>
<proteinExistence type="predicted"/>
<protein>
    <submittedName>
        <fullName evidence="2">Uncharacterized protein</fullName>
    </submittedName>
</protein>
<evidence type="ECO:0000313" key="1">
    <source>
        <dbReference type="EMBL" id="MDO7253885.1"/>
    </source>
</evidence>
<dbReference type="EMBL" id="JAUPEV010000017">
    <property type="protein sequence ID" value="MDO7253885.1"/>
    <property type="molecule type" value="Genomic_DNA"/>
</dbReference>
<dbReference type="Proteomes" id="UP001177258">
    <property type="component" value="Unassembled WGS sequence"/>
</dbReference>